<dbReference type="RefSeq" id="WP_309982619.1">
    <property type="nucleotide sequence ID" value="NZ_JAVDTI010000002.1"/>
</dbReference>
<dbReference type="EMBL" id="JAVDTI010000002">
    <property type="protein sequence ID" value="MDR6805121.1"/>
    <property type="molecule type" value="Genomic_DNA"/>
</dbReference>
<reference evidence="1 2" key="1">
    <citation type="submission" date="2023-07" db="EMBL/GenBank/DDBJ databases">
        <title>Sorghum-associated microbial communities from plants grown in Nebraska, USA.</title>
        <authorList>
            <person name="Schachtman D."/>
        </authorList>
    </citation>
    <scope>NUCLEOTIDE SEQUENCE [LARGE SCALE GENOMIC DNA]</scope>
    <source>
        <strain evidence="1 2">BE57</strain>
    </source>
</reference>
<comment type="caution">
    <text evidence="1">The sequence shown here is derived from an EMBL/GenBank/DDBJ whole genome shotgun (WGS) entry which is preliminary data.</text>
</comment>
<organism evidence="1 2">
    <name type="scientific">Dyadobacter fermentans</name>
    <dbReference type="NCBI Taxonomy" id="94254"/>
    <lineage>
        <taxon>Bacteria</taxon>
        <taxon>Pseudomonadati</taxon>
        <taxon>Bacteroidota</taxon>
        <taxon>Cytophagia</taxon>
        <taxon>Cytophagales</taxon>
        <taxon>Spirosomataceae</taxon>
        <taxon>Dyadobacter</taxon>
    </lineage>
</organism>
<evidence type="ECO:0000313" key="2">
    <source>
        <dbReference type="Proteomes" id="UP001264980"/>
    </source>
</evidence>
<accession>A0ABU1QVD8</accession>
<name>A0ABU1QVD8_9BACT</name>
<evidence type="ECO:0000313" key="1">
    <source>
        <dbReference type="EMBL" id="MDR6805121.1"/>
    </source>
</evidence>
<proteinExistence type="predicted"/>
<keyword evidence="2" id="KW-1185">Reference proteome</keyword>
<dbReference type="Proteomes" id="UP001264980">
    <property type="component" value="Unassembled WGS sequence"/>
</dbReference>
<gene>
    <name evidence="1" type="ORF">J2W84_002167</name>
</gene>
<sequence length="131" mass="14966">MSHIEMNILGEAGTNLPDRLRLSPHEVVGTLRIFSGQQHDYWVGLIPALNVSGYGENEADAFLALKENLDTFFEDLFQLSETDRNKAMENIGWQMEKAFPKKFSNPFVDEQQVLQSFDHPEQVKKLILQTA</sequence>
<protein>
    <submittedName>
        <fullName evidence="1">Uncharacterized protein</fullName>
    </submittedName>
</protein>